<evidence type="ECO:0000313" key="1">
    <source>
        <dbReference type="EMBL" id="PRQ55863.1"/>
    </source>
</evidence>
<organism evidence="1 2">
    <name type="scientific">Rosa chinensis</name>
    <name type="common">China rose</name>
    <dbReference type="NCBI Taxonomy" id="74649"/>
    <lineage>
        <taxon>Eukaryota</taxon>
        <taxon>Viridiplantae</taxon>
        <taxon>Streptophyta</taxon>
        <taxon>Embryophyta</taxon>
        <taxon>Tracheophyta</taxon>
        <taxon>Spermatophyta</taxon>
        <taxon>Magnoliopsida</taxon>
        <taxon>eudicotyledons</taxon>
        <taxon>Gunneridae</taxon>
        <taxon>Pentapetalae</taxon>
        <taxon>rosids</taxon>
        <taxon>fabids</taxon>
        <taxon>Rosales</taxon>
        <taxon>Rosaceae</taxon>
        <taxon>Rosoideae</taxon>
        <taxon>Rosoideae incertae sedis</taxon>
        <taxon>Rosa</taxon>
    </lineage>
</organism>
<proteinExistence type="predicted"/>
<comment type="caution">
    <text evidence="1">The sequence shown here is derived from an EMBL/GenBank/DDBJ whole genome shotgun (WGS) entry which is preliminary data.</text>
</comment>
<gene>
    <name evidence="1" type="ORF">RchiOBHm_Chr1g0329301</name>
</gene>
<reference evidence="1 2" key="1">
    <citation type="journal article" date="2018" name="Nat. Genet.">
        <title>The Rosa genome provides new insights in the design of modern roses.</title>
        <authorList>
            <person name="Bendahmane M."/>
        </authorList>
    </citation>
    <scope>NUCLEOTIDE SEQUENCE [LARGE SCALE GENOMIC DNA]</scope>
    <source>
        <strain evidence="2">cv. Old Blush</strain>
    </source>
</reference>
<keyword evidence="2" id="KW-1185">Reference proteome</keyword>
<sequence length="44" mass="4563">MDILPVAVAVTAAAAVGIGETIDVRGSKIWREALSRVARGSKLN</sequence>
<evidence type="ECO:0000313" key="2">
    <source>
        <dbReference type="Proteomes" id="UP000238479"/>
    </source>
</evidence>
<protein>
    <submittedName>
        <fullName evidence="1">Uncharacterized protein</fullName>
    </submittedName>
</protein>
<name>A0A2P6SAY9_ROSCH</name>
<accession>A0A2P6SAY9</accession>
<dbReference type="Gramene" id="PRQ55863">
    <property type="protein sequence ID" value="PRQ55863"/>
    <property type="gene ID" value="RchiOBHm_Chr1g0329301"/>
</dbReference>
<dbReference type="EMBL" id="PDCK01000039">
    <property type="protein sequence ID" value="PRQ55863.1"/>
    <property type="molecule type" value="Genomic_DNA"/>
</dbReference>
<dbReference type="AlphaFoldDB" id="A0A2P6SAY9"/>
<dbReference type="Proteomes" id="UP000238479">
    <property type="component" value="Chromosome 1"/>
</dbReference>